<name>A0A918Y100_9ACTN</name>
<dbReference type="AlphaFoldDB" id="A0A918Y100"/>
<proteinExistence type="predicted"/>
<gene>
    <name evidence="1" type="ORF">GCM10010508_18090</name>
</gene>
<organism evidence="1 2">
    <name type="scientific">Streptomyces naganishii JCM 4654</name>
    <dbReference type="NCBI Taxonomy" id="1306179"/>
    <lineage>
        <taxon>Bacteria</taxon>
        <taxon>Bacillati</taxon>
        <taxon>Actinomycetota</taxon>
        <taxon>Actinomycetes</taxon>
        <taxon>Kitasatosporales</taxon>
        <taxon>Streptomycetaceae</taxon>
        <taxon>Streptomyces</taxon>
    </lineage>
</organism>
<evidence type="ECO:0000313" key="1">
    <source>
        <dbReference type="EMBL" id="GHD87152.1"/>
    </source>
</evidence>
<reference evidence="1" key="2">
    <citation type="submission" date="2020-09" db="EMBL/GenBank/DDBJ databases">
        <authorList>
            <person name="Sun Q."/>
            <person name="Ohkuma M."/>
        </authorList>
    </citation>
    <scope>NUCLEOTIDE SEQUENCE</scope>
    <source>
        <strain evidence="1">JCM 4654</strain>
    </source>
</reference>
<reference evidence="1" key="1">
    <citation type="journal article" date="2014" name="Int. J. Syst. Evol. Microbiol.">
        <title>Complete genome sequence of Corynebacterium casei LMG S-19264T (=DSM 44701T), isolated from a smear-ripened cheese.</title>
        <authorList>
            <consortium name="US DOE Joint Genome Institute (JGI-PGF)"/>
            <person name="Walter F."/>
            <person name="Albersmeier A."/>
            <person name="Kalinowski J."/>
            <person name="Ruckert C."/>
        </authorList>
    </citation>
    <scope>NUCLEOTIDE SEQUENCE</scope>
    <source>
        <strain evidence="1">JCM 4654</strain>
    </source>
</reference>
<protein>
    <submittedName>
        <fullName evidence="1">Uncharacterized protein</fullName>
    </submittedName>
</protein>
<accession>A0A918Y100</accession>
<dbReference type="EMBL" id="BMVF01000004">
    <property type="protein sequence ID" value="GHD87152.1"/>
    <property type="molecule type" value="Genomic_DNA"/>
</dbReference>
<evidence type="ECO:0000313" key="2">
    <source>
        <dbReference type="Proteomes" id="UP000608955"/>
    </source>
</evidence>
<dbReference type="Proteomes" id="UP000608955">
    <property type="component" value="Unassembled WGS sequence"/>
</dbReference>
<sequence>MGALTVAGLAAVPAASPAACLVVRLLGAGYLVYLGAQTLWQHRRAGNVGTAEAPAAVPAGSPWRTGLVSNLQADHHPASRHPSPPIDYRLVPEPADPLTQLIRTESVNPISDLIPGGGGERAVTGFCGSHASGAANQWTVRSGIAGRTFSAMWRRTSSSGRAPDSLHTVKS</sequence>
<keyword evidence="2" id="KW-1185">Reference proteome</keyword>
<comment type="caution">
    <text evidence="1">The sequence shown here is derived from an EMBL/GenBank/DDBJ whole genome shotgun (WGS) entry which is preliminary data.</text>
</comment>